<dbReference type="RefSeq" id="WP_214420774.1">
    <property type="nucleotide sequence ID" value="NZ_CP075546.1"/>
</dbReference>
<name>A0A8E7B2M4_9EURY</name>
<dbReference type="PANTHER" id="PTHR30540:SF83">
    <property type="entry name" value="K+ POTASSIUM TRANSPORTER"/>
    <property type="match status" value="1"/>
</dbReference>
<dbReference type="GO" id="GO:0016020">
    <property type="term" value="C:membrane"/>
    <property type="evidence" value="ECO:0007669"/>
    <property type="project" value="InterPro"/>
</dbReference>
<keyword evidence="1" id="KW-0812">Transmembrane</keyword>
<keyword evidence="1" id="KW-1133">Transmembrane helix</keyword>
<feature type="transmembrane region" description="Helical" evidence="1">
    <location>
        <begin position="5"/>
        <end position="24"/>
    </location>
</feature>
<protein>
    <submittedName>
        <fullName evidence="3">KUP/HAK/KT family potassium transporter</fullName>
    </submittedName>
</protein>
<dbReference type="GeneID" id="65096666"/>
<keyword evidence="1" id="KW-0472">Membrane</keyword>
<dbReference type="AlphaFoldDB" id="A0A8E7B2M4"/>
<dbReference type="GO" id="GO:0015079">
    <property type="term" value="F:potassium ion transmembrane transporter activity"/>
    <property type="evidence" value="ECO:0007669"/>
    <property type="project" value="InterPro"/>
</dbReference>
<dbReference type="Pfam" id="PF02705">
    <property type="entry name" value="K_trans"/>
    <property type="match status" value="1"/>
</dbReference>
<proteinExistence type="predicted"/>
<dbReference type="InterPro" id="IPR053951">
    <property type="entry name" value="K_trans_N"/>
</dbReference>
<dbReference type="EMBL" id="CP075546">
    <property type="protein sequence ID" value="QVV89996.1"/>
    <property type="molecule type" value="Genomic_DNA"/>
</dbReference>
<gene>
    <name evidence="3" type="ORF">KHC33_05740</name>
</gene>
<sequence>MTYGIISLIFWSLFLIITVQYVWFAMNVGSKGEGGTIVLKEILTGLLKDSPLVPFISLLAIVGVCLFMGDGVITPAISILSAVEGIRLVPGLEDISGTHQRQLK</sequence>
<evidence type="ECO:0000313" key="3">
    <source>
        <dbReference type="EMBL" id="QVV89996.1"/>
    </source>
</evidence>
<evidence type="ECO:0000256" key="1">
    <source>
        <dbReference type="SAM" id="Phobius"/>
    </source>
</evidence>
<feature type="domain" description="K+ potassium transporter integral membrane" evidence="2">
    <location>
        <begin position="3"/>
        <end position="91"/>
    </location>
</feature>
<evidence type="ECO:0000313" key="4">
    <source>
        <dbReference type="Proteomes" id="UP000680656"/>
    </source>
</evidence>
<evidence type="ECO:0000259" key="2">
    <source>
        <dbReference type="Pfam" id="PF02705"/>
    </source>
</evidence>
<dbReference type="Proteomes" id="UP000680656">
    <property type="component" value="Chromosome"/>
</dbReference>
<organism evidence="3 4">
    <name type="scientific">Methanospirillum purgamenti</name>
    <dbReference type="NCBI Taxonomy" id="2834276"/>
    <lineage>
        <taxon>Archaea</taxon>
        <taxon>Methanobacteriati</taxon>
        <taxon>Methanobacteriota</taxon>
        <taxon>Stenosarchaea group</taxon>
        <taxon>Methanomicrobia</taxon>
        <taxon>Methanomicrobiales</taxon>
        <taxon>Methanospirillaceae</taxon>
        <taxon>Methanospirillum</taxon>
    </lineage>
</organism>
<keyword evidence="4" id="KW-1185">Reference proteome</keyword>
<dbReference type="InterPro" id="IPR003855">
    <property type="entry name" value="K+_transporter"/>
</dbReference>
<dbReference type="KEGG" id="mrtj:KHC33_05740"/>
<dbReference type="PANTHER" id="PTHR30540">
    <property type="entry name" value="OSMOTIC STRESS POTASSIUM TRANSPORTER"/>
    <property type="match status" value="1"/>
</dbReference>
<feature type="transmembrane region" description="Helical" evidence="1">
    <location>
        <begin position="52"/>
        <end position="73"/>
    </location>
</feature>
<accession>A0A8E7B2M4</accession>
<reference evidence="3 4" key="1">
    <citation type="submission" date="2021-05" db="EMBL/GenBank/DDBJ databases">
        <title>A novel Methanospirillum isolate from a pyrite-forming mixed culture.</title>
        <authorList>
            <person name="Bunk B."/>
            <person name="Sproer C."/>
            <person name="Spring S."/>
            <person name="Pester M."/>
        </authorList>
    </citation>
    <scope>NUCLEOTIDE SEQUENCE [LARGE SCALE GENOMIC DNA]</scope>
    <source>
        <strain evidence="3 4">J.3.6.1-F.2.7.3</strain>
    </source>
</reference>